<evidence type="ECO:0000256" key="3">
    <source>
        <dbReference type="ARBA" id="ARBA00022777"/>
    </source>
</evidence>
<dbReference type="EC" id="2.7.13.3" evidence="2"/>
<dbReference type="SUPFAM" id="SSF55874">
    <property type="entry name" value="ATPase domain of HSP90 chaperone/DNA topoisomerase II/histidine kinase"/>
    <property type="match status" value="1"/>
</dbReference>
<proteinExistence type="predicted"/>
<organism evidence="6 7">
    <name type="scientific">Mycobacterium talmoniae</name>
    <dbReference type="NCBI Taxonomy" id="1858794"/>
    <lineage>
        <taxon>Bacteria</taxon>
        <taxon>Bacillati</taxon>
        <taxon>Actinomycetota</taxon>
        <taxon>Actinomycetes</taxon>
        <taxon>Mycobacteriales</taxon>
        <taxon>Mycobacteriaceae</taxon>
        <taxon>Mycobacterium</taxon>
    </lineage>
</organism>
<dbReference type="InterPro" id="IPR005467">
    <property type="entry name" value="His_kinase_dom"/>
</dbReference>
<name>A0A2S8BFX3_9MYCO</name>
<comment type="caution">
    <text evidence="6">The sequence shown here is derived from an EMBL/GenBank/DDBJ whole genome shotgun (WGS) entry which is preliminary data.</text>
</comment>
<dbReference type="InterPro" id="IPR003594">
    <property type="entry name" value="HATPase_dom"/>
</dbReference>
<sequence length="208" mass="21876">MSSLRAEDVGFSPEDTAELLASIEESIDQLTALVGNLLDSSRLAAGVVHPELRRVYLEESVQRALVSIGQGITGYFRSGIDRVKVDVGGAVVLADAGLLERVLANLIDNALRYAPDGVIRINAGRVRDRVLISVIDEGRGIPEGAADHMFDAFQRLGDHDNTTGVGLGLSVARGFVEAMGGTIQASDTPGGGLTVVVDLAAPDEDGRR</sequence>
<dbReference type="GO" id="GO:0000155">
    <property type="term" value="F:phosphorelay sensor kinase activity"/>
    <property type="evidence" value="ECO:0007669"/>
    <property type="project" value="TreeGrafter"/>
</dbReference>
<comment type="catalytic activity">
    <reaction evidence="1">
        <text>ATP + protein L-histidine = ADP + protein N-phospho-L-histidine.</text>
        <dbReference type="EC" id="2.7.13.3"/>
    </reaction>
</comment>
<dbReference type="Pfam" id="PF02518">
    <property type="entry name" value="HATPase_c"/>
    <property type="match status" value="1"/>
</dbReference>
<dbReference type="GO" id="GO:0005886">
    <property type="term" value="C:plasma membrane"/>
    <property type="evidence" value="ECO:0007669"/>
    <property type="project" value="TreeGrafter"/>
</dbReference>
<dbReference type="EMBL" id="PPEA01000623">
    <property type="protein sequence ID" value="PQM45536.1"/>
    <property type="molecule type" value="Genomic_DNA"/>
</dbReference>
<evidence type="ECO:0000259" key="5">
    <source>
        <dbReference type="PROSITE" id="PS50109"/>
    </source>
</evidence>
<evidence type="ECO:0000313" key="7">
    <source>
        <dbReference type="Proteomes" id="UP000238296"/>
    </source>
</evidence>
<gene>
    <name evidence="6" type="primary">kdpD</name>
    <name evidence="6" type="ORF">C1Y40_04309</name>
</gene>
<dbReference type="InterPro" id="IPR036890">
    <property type="entry name" value="HATPase_C_sf"/>
</dbReference>
<dbReference type="Proteomes" id="UP000238296">
    <property type="component" value="Unassembled WGS sequence"/>
</dbReference>
<keyword evidence="6" id="KW-0808">Transferase</keyword>
<dbReference type="AlphaFoldDB" id="A0A2S8BFX3"/>
<dbReference type="PROSITE" id="PS50109">
    <property type="entry name" value="HIS_KIN"/>
    <property type="match status" value="1"/>
</dbReference>
<evidence type="ECO:0000256" key="2">
    <source>
        <dbReference type="ARBA" id="ARBA00012438"/>
    </source>
</evidence>
<dbReference type="PRINTS" id="PR00344">
    <property type="entry name" value="BCTRLSENSOR"/>
</dbReference>
<dbReference type="PANTHER" id="PTHR45569">
    <property type="entry name" value="SENSOR PROTEIN KDPD"/>
    <property type="match status" value="1"/>
</dbReference>
<dbReference type="SMART" id="SM00387">
    <property type="entry name" value="HATPase_c"/>
    <property type="match status" value="1"/>
</dbReference>
<dbReference type="InterPro" id="IPR052023">
    <property type="entry name" value="Histidine_kinase_KdpD"/>
</dbReference>
<feature type="domain" description="Histidine kinase" evidence="5">
    <location>
        <begin position="1"/>
        <end position="203"/>
    </location>
</feature>
<evidence type="ECO:0000313" key="6">
    <source>
        <dbReference type="EMBL" id="PQM45536.1"/>
    </source>
</evidence>
<dbReference type="Gene3D" id="3.30.565.10">
    <property type="entry name" value="Histidine kinase-like ATPase, C-terminal domain"/>
    <property type="match status" value="1"/>
</dbReference>
<keyword evidence="4" id="KW-0902">Two-component regulatory system</keyword>
<evidence type="ECO:0000256" key="1">
    <source>
        <dbReference type="ARBA" id="ARBA00000085"/>
    </source>
</evidence>
<keyword evidence="3" id="KW-0418">Kinase</keyword>
<protein>
    <recommendedName>
        <fullName evidence="2">histidine kinase</fullName>
        <ecNumber evidence="2">2.7.13.3</ecNumber>
    </recommendedName>
</protein>
<dbReference type="InterPro" id="IPR004358">
    <property type="entry name" value="Sig_transdc_His_kin-like_C"/>
</dbReference>
<reference evidence="6 7" key="1">
    <citation type="journal article" date="2017" name="Int. J. Syst. Evol. Microbiol.">
        <title>Mycobacterium talmoniae sp. nov., a slowly growing mycobacterium isolated from human respiratory samples.</title>
        <authorList>
            <person name="Davidson R.M."/>
            <person name="DeGroote M.A."/>
            <person name="Marola J.L."/>
            <person name="Buss S."/>
            <person name="Jones V."/>
            <person name="McNeil M.R."/>
            <person name="Freifeld A.G."/>
            <person name="Elaine Epperson L."/>
            <person name="Hasan N.A."/>
            <person name="Jackson M."/>
            <person name="Iwen P.C."/>
            <person name="Salfinger M."/>
            <person name="Strong M."/>
        </authorList>
    </citation>
    <scope>NUCLEOTIDE SEQUENCE [LARGE SCALE GENOMIC DNA]</scope>
    <source>
        <strain evidence="6 7">ATCC BAA-2683</strain>
    </source>
</reference>
<accession>A0A2S8BFX3</accession>
<dbReference type="PANTHER" id="PTHR45569:SF1">
    <property type="entry name" value="SENSOR PROTEIN KDPD"/>
    <property type="match status" value="1"/>
</dbReference>
<dbReference type="CDD" id="cd00075">
    <property type="entry name" value="HATPase"/>
    <property type="match status" value="1"/>
</dbReference>
<evidence type="ECO:0000256" key="4">
    <source>
        <dbReference type="ARBA" id="ARBA00023012"/>
    </source>
</evidence>